<proteinExistence type="predicted"/>
<protein>
    <submittedName>
        <fullName evidence="4">FkbM family methyltransferase</fullName>
    </submittedName>
</protein>
<evidence type="ECO:0000313" key="5">
    <source>
        <dbReference type="Proteomes" id="UP001226762"/>
    </source>
</evidence>
<feature type="domain" description="TRM5/TYW2-like methyltransferase" evidence="3">
    <location>
        <begin position="46"/>
        <end position="108"/>
    </location>
</feature>
<keyword evidence="4" id="KW-0489">Methyltransferase</keyword>
<dbReference type="GO" id="GO:0008168">
    <property type="term" value="F:methyltransferase activity"/>
    <property type="evidence" value="ECO:0007669"/>
    <property type="project" value="UniProtKB-KW"/>
</dbReference>
<keyword evidence="5" id="KW-1185">Reference proteome</keyword>
<keyword evidence="1" id="KW-0808">Transferase</keyword>
<sequence length="236" mass="26440">MDGSAQPLQDTVPHIISRGIRMPKHSDITRPRIRRALRQNSYEGFEADAVMKIARDGDTVLELGAGIGYISTLIGAKRPVAAIHSFEANPYLIDYIRQTHELNGVTNATVHNALLAPRKGKPRDFYCRRNFLASSLSPETGPEDGILSVEQIEVRGINTVFREIKPDVLVCDIEGGEAEILPALRYDGLRAAVIELHPQWIGAPGVRAVFEAMHHAGLTYYPRWSHRKVVVFRREW</sequence>
<dbReference type="Gene3D" id="3.40.50.150">
    <property type="entry name" value="Vaccinia Virus protein VP39"/>
    <property type="match status" value="1"/>
</dbReference>
<keyword evidence="2" id="KW-0949">S-adenosyl-L-methionine</keyword>
<evidence type="ECO:0000313" key="4">
    <source>
        <dbReference type="EMBL" id="MDQ2088371.1"/>
    </source>
</evidence>
<gene>
    <name evidence="4" type="ORF">NO357_00450</name>
</gene>
<evidence type="ECO:0000259" key="3">
    <source>
        <dbReference type="Pfam" id="PF02475"/>
    </source>
</evidence>
<dbReference type="Pfam" id="PF02475">
    <property type="entry name" value="TRM5-TYW2_MTfase"/>
    <property type="match status" value="1"/>
</dbReference>
<reference evidence="4" key="2">
    <citation type="submission" date="2023-02" db="EMBL/GenBank/DDBJ databases">
        <title>'Rhodoalgimonas zhirmunskyi' gen. nov., isolated from a red alga.</title>
        <authorList>
            <person name="Nedashkovskaya O.I."/>
            <person name="Otstavnykh N.Y."/>
            <person name="Bystritskaya E.P."/>
            <person name="Balabanova L.A."/>
            <person name="Isaeva M.P."/>
        </authorList>
    </citation>
    <scope>NUCLEOTIDE SEQUENCE</scope>
    <source>
        <strain evidence="4">KCTC 52189</strain>
    </source>
</reference>
<dbReference type="InterPro" id="IPR056743">
    <property type="entry name" value="TRM5-TYW2-like_MTfase"/>
</dbReference>
<reference evidence="4" key="1">
    <citation type="submission" date="2022-07" db="EMBL/GenBank/DDBJ databases">
        <authorList>
            <person name="Otstavnykh N."/>
            <person name="Isaeva M."/>
            <person name="Bystritskaya E."/>
        </authorList>
    </citation>
    <scope>NUCLEOTIDE SEQUENCE</scope>
    <source>
        <strain evidence="4">KCTC 52189</strain>
    </source>
</reference>
<accession>A0AAE4B4R5</accession>
<comment type="caution">
    <text evidence="4">The sequence shown here is derived from an EMBL/GenBank/DDBJ whole genome shotgun (WGS) entry which is preliminary data.</text>
</comment>
<evidence type="ECO:0000256" key="2">
    <source>
        <dbReference type="ARBA" id="ARBA00022691"/>
    </source>
</evidence>
<dbReference type="SUPFAM" id="SSF53335">
    <property type="entry name" value="S-adenosyl-L-methionine-dependent methyltransferases"/>
    <property type="match status" value="1"/>
</dbReference>
<dbReference type="NCBIfam" id="TIGR01444">
    <property type="entry name" value="fkbM_fam"/>
    <property type="match status" value="1"/>
</dbReference>
<dbReference type="GO" id="GO:0032259">
    <property type="term" value="P:methylation"/>
    <property type="evidence" value="ECO:0007669"/>
    <property type="project" value="UniProtKB-KW"/>
</dbReference>
<dbReference type="AlphaFoldDB" id="A0AAE4B4R5"/>
<evidence type="ECO:0000256" key="1">
    <source>
        <dbReference type="ARBA" id="ARBA00022679"/>
    </source>
</evidence>
<dbReference type="RefSeq" id="WP_306733643.1">
    <property type="nucleotide sequence ID" value="NZ_JANHAX010000001.1"/>
</dbReference>
<dbReference type="InterPro" id="IPR006342">
    <property type="entry name" value="FkbM_mtfrase"/>
</dbReference>
<dbReference type="InterPro" id="IPR029063">
    <property type="entry name" value="SAM-dependent_MTases_sf"/>
</dbReference>
<dbReference type="Proteomes" id="UP001226762">
    <property type="component" value="Unassembled WGS sequence"/>
</dbReference>
<dbReference type="EMBL" id="JANHAX010000001">
    <property type="protein sequence ID" value="MDQ2088371.1"/>
    <property type="molecule type" value="Genomic_DNA"/>
</dbReference>
<name>A0AAE4B4R5_9RHOB</name>
<dbReference type="CDD" id="cd02440">
    <property type="entry name" value="AdoMet_MTases"/>
    <property type="match status" value="1"/>
</dbReference>
<organism evidence="4 5">
    <name type="scientific">Marimonas arenosa</name>
    <dbReference type="NCBI Taxonomy" id="1795305"/>
    <lineage>
        <taxon>Bacteria</taxon>
        <taxon>Pseudomonadati</taxon>
        <taxon>Pseudomonadota</taxon>
        <taxon>Alphaproteobacteria</taxon>
        <taxon>Rhodobacterales</taxon>
        <taxon>Paracoccaceae</taxon>
        <taxon>Marimonas</taxon>
    </lineage>
</organism>